<sequence length="42" mass="5137">MAWRNWMSVSVASAPMRVFSRWHLGRVTAKRRLYQQKYQQKP</sequence>
<evidence type="ECO:0000313" key="1">
    <source>
        <dbReference type="EMBL" id="VFR21473.1"/>
    </source>
</evidence>
<accession>A0A484Q1H0</accession>
<gene>
    <name evidence="1" type="ORF">ANDO1_0735</name>
    <name evidence="2" type="ORF">ANDO2_0641</name>
</gene>
<proteinExistence type="predicted"/>
<name>A0A484Q1H0_9ZZZZ</name>
<reference evidence="2" key="1">
    <citation type="submission" date="2019-03" db="EMBL/GenBank/DDBJ databases">
        <authorList>
            <person name="Danneels B."/>
        </authorList>
    </citation>
    <scope>NUCLEOTIDE SEQUENCE</scope>
</reference>
<dbReference type="EMBL" id="CAADHZ010000006">
    <property type="protein sequence ID" value="VFR21473.1"/>
    <property type="molecule type" value="Genomic_DNA"/>
</dbReference>
<dbReference type="EMBL" id="CAADIB010000010">
    <property type="protein sequence ID" value="VFR32033.1"/>
    <property type="molecule type" value="Genomic_DNA"/>
</dbReference>
<organism evidence="2">
    <name type="scientific">plant metagenome</name>
    <dbReference type="NCBI Taxonomy" id="1297885"/>
    <lineage>
        <taxon>unclassified sequences</taxon>
        <taxon>metagenomes</taxon>
        <taxon>organismal metagenomes</taxon>
    </lineage>
</organism>
<evidence type="ECO:0000313" key="2">
    <source>
        <dbReference type="EMBL" id="VFR32033.1"/>
    </source>
</evidence>
<dbReference type="AlphaFoldDB" id="A0A484Q1H0"/>
<protein>
    <submittedName>
        <fullName evidence="2">Uncharacterized protein</fullName>
    </submittedName>
</protein>